<dbReference type="HOGENOM" id="CLU_054404_0_0_1"/>
<accession>A0A067SLQ4</accession>
<name>A0A067SLQ4_GALM3</name>
<gene>
    <name evidence="1" type="ORF">GALMADRAFT_253653</name>
</gene>
<proteinExistence type="predicted"/>
<evidence type="ECO:0000313" key="1">
    <source>
        <dbReference type="EMBL" id="KDR71870.1"/>
    </source>
</evidence>
<dbReference type="Proteomes" id="UP000027222">
    <property type="component" value="Unassembled WGS sequence"/>
</dbReference>
<keyword evidence="2" id="KW-1185">Reference proteome</keyword>
<evidence type="ECO:0000313" key="2">
    <source>
        <dbReference type="Proteomes" id="UP000027222"/>
    </source>
</evidence>
<evidence type="ECO:0008006" key="3">
    <source>
        <dbReference type="Google" id="ProtNLM"/>
    </source>
</evidence>
<sequence>MKLLSVPDDLMEPIKAPPSFLSGFFALRRHCRMVQLDSFWESLIWTFRSAYWGFPLFSKARSWNVPNPVDVEGTGRHYIQIIKSWNFLRPYFASRGYTLYRALPSHMLETCPAPFPKAAAQQEYPYSRRMYKDDQDGLFDVNVRIPPQSMRVWGARDSLGRDVVMKLVSDATLSDELKVLRYLNTEKARSDPRNHTIPIIEYLTFDGLVFAVMPRWDAAFHPDFGTVIELMKCMEAFLEGFDFLHENRIFHGDFLDQNAGMNIIQHTQRFDLPGLREPSVTRYALYDFGNSSLYPHDAKFEEIRETKFFNFDYRRIPSPKEAYNPFPVDVISLGFVLQLHVRHIQDIIPELGPFFDRMVDDIPENRPTARQALEDFQLIYSHLTPSQLSQEVTTYFWIDGVVKTKAQCV</sequence>
<dbReference type="AlphaFoldDB" id="A0A067SLQ4"/>
<dbReference type="Gene3D" id="1.10.510.10">
    <property type="entry name" value="Transferase(Phosphotransferase) domain 1"/>
    <property type="match status" value="1"/>
</dbReference>
<dbReference type="SUPFAM" id="SSF56112">
    <property type="entry name" value="Protein kinase-like (PK-like)"/>
    <property type="match status" value="1"/>
</dbReference>
<protein>
    <recommendedName>
        <fullName evidence="3">Protein kinase domain-containing protein</fullName>
    </recommendedName>
</protein>
<reference evidence="2" key="1">
    <citation type="journal article" date="2014" name="Proc. Natl. Acad. Sci. U.S.A.">
        <title>Extensive sampling of basidiomycete genomes demonstrates inadequacy of the white-rot/brown-rot paradigm for wood decay fungi.</title>
        <authorList>
            <person name="Riley R."/>
            <person name="Salamov A.A."/>
            <person name="Brown D.W."/>
            <person name="Nagy L.G."/>
            <person name="Floudas D."/>
            <person name="Held B.W."/>
            <person name="Levasseur A."/>
            <person name="Lombard V."/>
            <person name="Morin E."/>
            <person name="Otillar R."/>
            <person name="Lindquist E.A."/>
            <person name="Sun H."/>
            <person name="LaButti K.M."/>
            <person name="Schmutz J."/>
            <person name="Jabbour D."/>
            <person name="Luo H."/>
            <person name="Baker S.E."/>
            <person name="Pisabarro A.G."/>
            <person name="Walton J.D."/>
            <person name="Blanchette R.A."/>
            <person name="Henrissat B."/>
            <person name="Martin F."/>
            <person name="Cullen D."/>
            <person name="Hibbett D.S."/>
            <person name="Grigoriev I.V."/>
        </authorList>
    </citation>
    <scope>NUCLEOTIDE SEQUENCE [LARGE SCALE GENOMIC DNA]</scope>
    <source>
        <strain evidence="2">CBS 339.88</strain>
    </source>
</reference>
<organism evidence="1 2">
    <name type="scientific">Galerina marginata (strain CBS 339.88)</name>
    <dbReference type="NCBI Taxonomy" id="685588"/>
    <lineage>
        <taxon>Eukaryota</taxon>
        <taxon>Fungi</taxon>
        <taxon>Dikarya</taxon>
        <taxon>Basidiomycota</taxon>
        <taxon>Agaricomycotina</taxon>
        <taxon>Agaricomycetes</taxon>
        <taxon>Agaricomycetidae</taxon>
        <taxon>Agaricales</taxon>
        <taxon>Agaricineae</taxon>
        <taxon>Strophariaceae</taxon>
        <taxon>Galerina</taxon>
    </lineage>
</organism>
<dbReference type="OrthoDB" id="3224178at2759"/>
<dbReference type="Gene3D" id="3.30.200.20">
    <property type="entry name" value="Phosphorylase Kinase, domain 1"/>
    <property type="match status" value="1"/>
</dbReference>
<dbReference type="EMBL" id="KL142391">
    <property type="protein sequence ID" value="KDR71870.1"/>
    <property type="molecule type" value="Genomic_DNA"/>
</dbReference>
<dbReference type="InterPro" id="IPR011009">
    <property type="entry name" value="Kinase-like_dom_sf"/>
</dbReference>